<keyword evidence="3" id="KW-1185">Reference proteome</keyword>
<feature type="compositionally biased region" description="Polar residues" evidence="1">
    <location>
        <begin position="50"/>
        <end position="68"/>
    </location>
</feature>
<gene>
    <name evidence="2" type="ORF">AYI69_g6934</name>
</gene>
<dbReference type="AlphaFoldDB" id="A0A1R1XVK5"/>
<protein>
    <submittedName>
        <fullName evidence="2">Uncharacterized protein</fullName>
    </submittedName>
</protein>
<organism evidence="2 3">
    <name type="scientific">Smittium culicis</name>
    <dbReference type="NCBI Taxonomy" id="133412"/>
    <lineage>
        <taxon>Eukaryota</taxon>
        <taxon>Fungi</taxon>
        <taxon>Fungi incertae sedis</taxon>
        <taxon>Zoopagomycota</taxon>
        <taxon>Kickxellomycotina</taxon>
        <taxon>Harpellomycetes</taxon>
        <taxon>Harpellales</taxon>
        <taxon>Legeriomycetaceae</taxon>
        <taxon>Smittium</taxon>
    </lineage>
</organism>
<name>A0A1R1XVK5_9FUNG</name>
<reference evidence="3" key="1">
    <citation type="submission" date="2017-01" db="EMBL/GenBank/DDBJ databases">
        <authorList>
            <person name="Wang Y."/>
            <person name="White M."/>
            <person name="Kvist S."/>
            <person name="Moncalvo J.-M."/>
        </authorList>
    </citation>
    <scope>NUCLEOTIDE SEQUENCE [LARGE SCALE GENOMIC DNA]</scope>
    <source>
        <strain evidence="3">ID-206-W2</strain>
    </source>
</reference>
<dbReference type="EMBL" id="LSSM01003226">
    <property type="protein sequence ID" value="OMJ18625.1"/>
    <property type="molecule type" value="Genomic_DNA"/>
</dbReference>
<comment type="caution">
    <text evidence="2">The sequence shown here is derived from an EMBL/GenBank/DDBJ whole genome shotgun (WGS) entry which is preliminary data.</text>
</comment>
<feature type="region of interest" description="Disordered" evidence="1">
    <location>
        <begin position="1"/>
        <end position="68"/>
    </location>
</feature>
<evidence type="ECO:0000313" key="3">
    <source>
        <dbReference type="Proteomes" id="UP000187429"/>
    </source>
</evidence>
<proteinExistence type="predicted"/>
<dbReference type="Proteomes" id="UP000187429">
    <property type="component" value="Unassembled WGS sequence"/>
</dbReference>
<sequence>MMSKLSSENGIKKTDPTIAPELDPRTENPTARTGEYDTPQHIYLHESYRNENTLQGSKSKYDNIITQH</sequence>
<accession>A0A1R1XVK5</accession>
<evidence type="ECO:0000256" key="1">
    <source>
        <dbReference type="SAM" id="MobiDB-lite"/>
    </source>
</evidence>
<evidence type="ECO:0000313" key="2">
    <source>
        <dbReference type="EMBL" id="OMJ18625.1"/>
    </source>
</evidence>